<accession>A0A9D2G9P0</accession>
<name>A0A9D2G9P0_9FIRM</name>
<dbReference type="Proteomes" id="UP000824116">
    <property type="component" value="Unassembled WGS sequence"/>
</dbReference>
<organism evidence="1 2">
    <name type="scientific">Candidatus Mediterraneibacter stercoravium</name>
    <dbReference type="NCBI Taxonomy" id="2838685"/>
    <lineage>
        <taxon>Bacteria</taxon>
        <taxon>Bacillati</taxon>
        <taxon>Bacillota</taxon>
        <taxon>Clostridia</taxon>
        <taxon>Lachnospirales</taxon>
        <taxon>Lachnospiraceae</taxon>
        <taxon>Mediterraneibacter</taxon>
    </lineage>
</organism>
<evidence type="ECO:0000313" key="1">
    <source>
        <dbReference type="EMBL" id="HIZ74815.1"/>
    </source>
</evidence>
<dbReference type="Pfam" id="PF07009">
    <property type="entry name" value="NusG_II"/>
    <property type="match status" value="1"/>
</dbReference>
<reference evidence="1" key="1">
    <citation type="journal article" date="2021" name="PeerJ">
        <title>Extensive microbial diversity within the chicken gut microbiome revealed by metagenomics and culture.</title>
        <authorList>
            <person name="Gilroy R."/>
            <person name="Ravi A."/>
            <person name="Getino M."/>
            <person name="Pursley I."/>
            <person name="Horton D.L."/>
            <person name="Alikhan N.F."/>
            <person name="Baker D."/>
            <person name="Gharbi K."/>
            <person name="Hall N."/>
            <person name="Watson M."/>
            <person name="Adriaenssens E.M."/>
            <person name="Foster-Nyarko E."/>
            <person name="Jarju S."/>
            <person name="Secka A."/>
            <person name="Antonio M."/>
            <person name="Oren A."/>
            <person name="Chaudhuri R.R."/>
            <person name="La Ragione R."/>
            <person name="Hildebrand F."/>
            <person name="Pallen M.J."/>
        </authorList>
    </citation>
    <scope>NUCLEOTIDE SEQUENCE</scope>
    <source>
        <strain evidence="1">CHK196-3914</strain>
    </source>
</reference>
<comment type="caution">
    <text evidence="1">The sequence shown here is derived from an EMBL/GenBank/DDBJ whole genome shotgun (WGS) entry which is preliminary data.</text>
</comment>
<dbReference type="InterPro" id="IPR038690">
    <property type="entry name" value="NusG_2_sf"/>
</dbReference>
<evidence type="ECO:0000313" key="2">
    <source>
        <dbReference type="Proteomes" id="UP000824116"/>
    </source>
</evidence>
<dbReference type="AlphaFoldDB" id="A0A9D2G9P0"/>
<dbReference type="Gene3D" id="2.60.320.10">
    <property type="entry name" value="N-utilization substance G protein NusG, insert domain"/>
    <property type="match status" value="1"/>
</dbReference>
<proteinExistence type="predicted"/>
<dbReference type="CDD" id="cd09911">
    <property type="entry name" value="Lin0431_like"/>
    <property type="match status" value="1"/>
</dbReference>
<protein>
    <submittedName>
        <fullName evidence="1">NusG domain II-containing protein</fullName>
    </submittedName>
</protein>
<gene>
    <name evidence="1" type="ORF">H9723_06190</name>
</gene>
<reference evidence="1" key="2">
    <citation type="submission" date="2021-04" db="EMBL/GenBank/DDBJ databases">
        <authorList>
            <person name="Gilroy R."/>
        </authorList>
    </citation>
    <scope>NUCLEOTIDE SEQUENCE</scope>
    <source>
        <strain evidence="1">CHK196-3914</strain>
    </source>
</reference>
<sequence length="118" mass="12727">MKKNDWILAACILLAAVAILLFQFVRSDSGAGKVSVTVDGEIFGTYSLAEDQTVDIDGTNRLVIENGTAEMEWADCPDQICVNHRAVSREGESIICLPNQVVISVTDGEEAELDGIVQ</sequence>
<dbReference type="EMBL" id="DXAY01000146">
    <property type="protein sequence ID" value="HIZ74815.1"/>
    <property type="molecule type" value="Genomic_DNA"/>
</dbReference>